<evidence type="ECO:0000256" key="2">
    <source>
        <dbReference type="ARBA" id="ARBA00022801"/>
    </source>
</evidence>
<proteinExistence type="predicted"/>
<organism evidence="5 6">
    <name type="scientific">Phytohabitans houttuyneae</name>
    <dbReference type="NCBI Taxonomy" id="1076126"/>
    <lineage>
        <taxon>Bacteria</taxon>
        <taxon>Bacillati</taxon>
        <taxon>Actinomycetota</taxon>
        <taxon>Actinomycetes</taxon>
        <taxon>Micromonosporales</taxon>
        <taxon>Micromonosporaceae</taxon>
    </lineage>
</organism>
<keyword evidence="2" id="KW-0378">Hydrolase</keyword>
<protein>
    <recommendedName>
        <fullName evidence="4">Calcineurin-like phosphoesterase domain-containing protein</fullName>
    </recommendedName>
</protein>
<evidence type="ECO:0000256" key="1">
    <source>
        <dbReference type="ARBA" id="ARBA00022723"/>
    </source>
</evidence>
<reference evidence="5 6" key="1">
    <citation type="submission" date="2020-03" db="EMBL/GenBank/DDBJ databases">
        <title>Whole genome shotgun sequence of Phytohabitans houttuyneae NBRC 108639.</title>
        <authorList>
            <person name="Komaki H."/>
            <person name="Tamura T."/>
        </authorList>
    </citation>
    <scope>NUCLEOTIDE SEQUENCE [LARGE SCALE GENOMIC DNA]</scope>
    <source>
        <strain evidence="5 6">NBRC 108639</strain>
    </source>
</reference>
<dbReference type="Gene3D" id="3.60.21.10">
    <property type="match status" value="1"/>
</dbReference>
<dbReference type="Proteomes" id="UP000482800">
    <property type="component" value="Unassembled WGS sequence"/>
</dbReference>
<dbReference type="AlphaFoldDB" id="A0A6V8K8X3"/>
<dbReference type="InterPro" id="IPR029052">
    <property type="entry name" value="Metallo-depent_PP-like"/>
</dbReference>
<evidence type="ECO:0000259" key="4">
    <source>
        <dbReference type="Pfam" id="PF00149"/>
    </source>
</evidence>
<accession>A0A6V8K8X3</accession>
<dbReference type="Pfam" id="PF00149">
    <property type="entry name" value="Metallophos"/>
    <property type="match status" value="1"/>
</dbReference>
<dbReference type="PANTHER" id="PTHR31302">
    <property type="entry name" value="TRANSMEMBRANE PROTEIN WITH METALLOPHOSPHOESTERASE DOMAIN-RELATED"/>
    <property type="match status" value="1"/>
</dbReference>
<evidence type="ECO:0000313" key="5">
    <source>
        <dbReference type="EMBL" id="GFJ78476.1"/>
    </source>
</evidence>
<feature type="region of interest" description="Disordered" evidence="3">
    <location>
        <begin position="210"/>
        <end position="233"/>
    </location>
</feature>
<dbReference type="InterPro" id="IPR051158">
    <property type="entry name" value="Metallophosphoesterase_sf"/>
</dbReference>
<comment type="caution">
    <text evidence="5">The sequence shown here is derived from an EMBL/GenBank/DDBJ whole genome shotgun (WGS) entry which is preliminary data.</text>
</comment>
<feature type="domain" description="Calcineurin-like phosphoesterase" evidence="4">
    <location>
        <begin position="9"/>
        <end position="80"/>
    </location>
</feature>
<evidence type="ECO:0000313" key="6">
    <source>
        <dbReference type="Proteomes" id="UP000482800"/>
    </source>
</evidence>
<keyword evidence="6" id="KW-1185">Reference proteome</keyword>
<evidence type="ECO:0000256" key="3">
    <source>
        <dbReference type="SAM" id="MobiDB-lite"/>
    </source>
</evidence>
<reference evidence="5 6" key="2">
    <citation type="submission" date="2020-03" db="EMBL/GenBank/DDBJ databases">
        <authorList>
            <person name="Ichikawa N."/>
            <person name="Kimura A."/>
            <person name="Kitahashi Y."/>
            <person name="Uohara A."/>
        </authorList>
    </citation>
    <scope>NUCLEOTIDE SEQUENCE [LARGE SCALE GENOMIC DNA]</scope>
    <source>
        <strain evidence="5 6">NBRC 108639</strain>
    </source>
</reference>
<dbReference type="PANTHER" id="PTHR31302:SF31">
    <property type="entry name" value="PHOSPHODIESTERASE YAEI"/>
    <property type="match status" value="1"/>
</dbReference>
<name>A0A6V8K8X3_9ACTN</name>
<dbReference type="GO" id="GO:0009245">
    <property type="term" value="P:lipid A biosynthetic process"/>
    <property type="evidence" value="ECO:0007669"/>
    <property type="project" value="TreeGrafter"/>
</dbReference>
<gene>
    <name evidence="5" type="ORF">Phou_026560</name>
</gene>
<dbReference type="GO" id="GO:0016020">
    <property type="term" value="C:membrane"/>
    <property type="evidence" value="ECO:0007669"/>
    <property type="project" value="GOC"/>
</dbReference>
<dbReference type="GO" id="GO:0008758">
    <property type="term" value="F:UDP-2,3-diacylglucosamine hydrolase activity"/>
    <property type="evidence" value="ECO:0007669"/>
    <property type="project" value="TreeGrafter"/>
</dbReference>
<keyword evidence="1" id="KW-0479">Metal-binding</keyword>
<dbReference type="InterPro" id="IPR004843">
    <property type="entry name" value="Calcineurin-like_PHP"/>
</dbReference>
<sequence>MIDVNDPPIRIAAVGDVHMDQDVLGRFRPALEQLPEHADVLLLAGDLTRHGTESEARCVAQEFGNLGVPVVAVLGNHDYHCDQVDKVVDVLTNEGGITVLEGDSTVLDTPACRLGVAGAKGFGGGFAGRCASEFGEPEMKAFVRTTSVVAEKLGAALRDLDCDVRVALTHYAPIPDTLAGEPPEIYPFLGSYLLGQAIDSAPPRWPCTDTRTRAASGEPRRGASACGTWPIRSSSRRTASSGWAESRFPLASVGVPHNTWNFFCGFSQSCSWSPASWRSSAGRSCGASSSSSSGCLWARVASASSRKPARCFAPLTPAFPSDLGDLRLPQRP</sequence>
<dbReference type="SUPFAM" id="SSF56300">
    <property type="entry name" value="Metallo-dependent phosphatases"/>
    <property type="match status" value="1"/>
</dbReference>
<dbReference type="CDD" id="cd00838">
    <property type="entry name" value="MPP_superfamily"/>
    <property type="match status" value="1"/>
</dbReference>
<dbReference type="EMBL" id="BLPF01000001">
    <property type="protein sequence ID" value="GFJ78476.1"/>
    <property type="molecule type" value="Genomic_DNA"/>
</dbReference>
<dbReference type="GO" id="GO:0046872">
    <property type="term" value="F:metal ion binding"/>
    <property type="evidence" value="ECO:0007669"/>
    <property type="project" value="UniProtKB-KW"/>
</dbReference>